<feature type="domain" description="Antirepressor protein ant N-terminal" evidence="1">
    <location>
        <begin position="12"/>
        <end position="124"/>
    </location>
</feature>
<evidence type="ECO:0000313" key="2">
    <source>
        <dbReference type="EMBL" id="XBL99593.1"/>
    </source>
</evidence>
<accession>A0AAU7F7X3</accession>
<dbReference type="PRINTS" id="PR01994">
    <property type="entry name" value="ANTIREPRESSR"/>
</dbReference>
<sequence length="233" mass="26392">MSKAKIKPTAVQVSFAGAVLDGLIVKGVAYVALRPIVEGMGLEWSRQLQRVQDDPVLSANCVHMYTIADDGRQREMLCLPEKYLQGWLFKVNANKVKPGIRDKVIHYQRECYEVLHKAFTQGRADTEYRVMAIDSKRAAAGMVTDTLNDLLLMDGKTPKPHDFSNEHRLINWALTGEFASLDEAALSTEQIKRLSKLRRRDAFLIVKGLDYAQRKEQLKRYADSLDEQARLAA</sequence>
<dbReference type="Pfam" id="PF10547">
    <property type="entry name" value="P22_AR_N"/>
    <property type="match status" value="1"/>
</dbReference>
<dbReference type="KEGG" id="cmav:ABHF33_10975"/>
<dbReference type="RefSeq" id="WP_348944009.1">
    <property type="nucleotide sequence ID" value="NZ_CP157355.1"/>
</dbReference>
<dbReference type="InterPro" id="IPR018875">
    <property type="entry name" value="Antirepressor_Ant_N"/>
</dbReference>
<dbReference type="AlphaFoldDB" id="A0AAU7F7X3"/>
<name>A0AAU7F7X3_9NEIS</name>
<protein>
    <submittedName>
        <fullName evidence="2">Phage antirepressor N-terminal domain-containing protein</fullName>
    </submittedName>
</protein>
<gene>
    <name evidence="2" type="ORF">ABHF33_10975</name>
</gene>
<dbReference type="EMBL" id="CP157355">
    <property type="protein sequence ID" value="XBL99593.1"/>
    <property type="molecule type" value="Genomic_DNA"/>
</dbReference>
<reference evidence="2" key="1">
    <citation type="submission" date="2024-05" db="EMBL/GenBank/DDBJ databases">
        <authorList>
            <person name="Yang L."/>
            <person name="Pan L."/>
        </authorList>
    </citation>
    <scope>NUCLEOTIDE SEQUENCE</scope>
    <source>
        <strain evidence="2">FCG-7</strain>
    </source>
</reference>
<organism evidence="2">
    <name type="scientific">Chitinibacter mangrovi</name>
    <dbReference type="NCBI Taxonomy" id="3153927"/>
    <lineage>
        <taxon>Bacteria</taxon>
        <taxon>Pseudomonadati</taxon>
        <taxon>Pseudomonadota</taxon>
        <taxon>Betaproteobacteria</taxon>
        <taxon>Neisseriales</taxon>
        <taxon>Chitinibacteraceae</taxon>
        <taxon>Chitinibacter</taxon>
    </lineage>
</organism>
<evidence type="ECO:0000259" key="1">
    <source>
        <dbReference type="Pfam" id="PF10547"/>
    </source>
</evidence>
<proteinExistence type="predicted"/>